<keyword evidence="6" id="KW-0479">Metal-binding</keyword>
<evidence type="ECO:0000256" key="2">
    <source>
        <dbReference type="ARBA" id="ARBA00005135"/>
    </source>
</evidence>
<evidence type="ECO:0000256" key="10">
    <source>
        <dbReference type="ARBA" id="ARBA00048138"/>
    </source>
</evidence>
<dbReference type="InterPro" id="IPR050582">
    <property type="entry name" value="HAD-like_SerB"/>
</dbReference>
<dbReference type="RefSeq" id="WP_115792411.1">
    <property type="nucleotide sequence ID" value="NZ_QSLN01000004.1"/>
</dbReference>
<dbReference type="PANTHER" id="PTHR43344:SF2">
    <property type="entry name" value="PHOSPHOSERINE PHOSPHATASE"/>
    <property type="match status" value="1"/>
</dbReference>
<dbReference type="GO" id="GO:0005737">
    <property type="term" value="C:cytoplasm"/>
    <property type="evidence" value="ECO:0007669"/>
    <property type="project" value="TreeGrafter"/>
</dbReference>
<sequence>MSFLVAFDLEGPLSPQDNAYEIMGRLPQGYELFERLSRYDDLLTLEGRPDYEPGDTLALIVPFLLAYGVKEEDIWAVSRTAFLTPGAKETVAELAALGLPSCIISTSYCQHACRVARELGLPEDRVACTHLPLDTWQDELPPEDREWILEVARSFLGVPLEDDEALKRLGDNFFWEEMPRRAKLGKLFGLVRVVGGTRKTEALTDFARRAGASLDRVVAVGDSITDFHMLRTVREAGGLSLVFNGNAYSLPYGTCAVASSNLTAILPLIKAFVQGGLTAVERKIGELSRSSGEEGPFYHWLLDRSPGEEIISLHARFRARLRGRAAQLG</sequence>
<evidence type="ECO:0000256" key="4">
    <source>
        <dbReference type="ARBA" id="ARBA00012640"/>
    </source>
</evidence>
<evidence type="ECO:0000256" key="9">
    <source>
        <dbReference type="ARBA" id="ARBA00023299"/>
    </source>
</evidence>
<evidence type="ECO:0000256" key="6">
    <source>
        <dbReference type="ARBA" id="ARBA00022723"/>
    </source>
</evidence>
<gene>
    <name evidence="12" type="ORF">DXX99_04980</name>
</gene>
<dbReference type="PANTHER" id="PTHR43344">
    <property type="entry name" value="PHOSPHOSERINE PHOSPHATASE"/>
    <property type="match status" value="1"/>
</dbReference>
<dbReference type="GO" id="GO:0000287">
    <property type="term" value="F:magnesium ion binding"/>
    <property type="evidence" value="ECO:0007669"/>
    <property type="project" value="TreeGrafter"/>
</dbReference>
<evidence type="ECO:0000313" key="13">
    <source>
        <dbReference type="Proteomes" id="UP000256329"/>
    </source>
</evidence>
<comment type="catalytic activity">
    <reaction evidence="10">
        <text>O-phospho-L-serine + H2O = L-serine + phosphate</text>
        <dbReference type="Rhea" id="RHEA:21208"/>
        <dbReference type="ChEBI" id="CHEBI:15377"/>
        <dbReference type="ChEBI" id="CHEBI:33384"/>
        <dbReference type="ChEBI" id="CHEBI:43474"/>
        <dbReference type="ChEBI" id="CHEBI:57524"/>
        <dbReference type="EC" id="3.1.3.3"/>
    </reaction>
</comment>
<keyword evidence="7" id="KW-0378">Hydrolase</keyword>
<dbReference type="Gene3D" id="1.10.3870.10">
    <property type="entry name" value="AF1437-like domain superfamily"/>
    <property type="match status" value="1"/>
</dbReference>
<dbReference type="Proteomes" id="UP000256329">
    <property type="component" value="Unassembled WGS sequence"/>
</dbReference>
<comment type="pathway">
    <text evidence="2">Amino-acid biosynthesis; L-serine biosynthesis; L-serine from 3-phospho-D-glycerate: step 3/3.</text>
</comment>
<evidence type="ECO:0000313" key="12">
    <source>
        <dbReference type="EMBL" id="RDV83652.1"/>
    </source>
</evidence>
<protein>
    <recommendedName>
        <fullName evidence="4">phosphoserine phosphatase</fullName>
        <ecNumber evidence="4">3.1.3.3</ecNumber>
    </recommendedName>
</protein>
<organism evidence="12 13">
    <name type="scientific">Ammonifex thiophilus</name>
    <dbReference type="NCBI Taxonomy" id="444093"/>
    <lineage>
        <taxon>Bacteria</taxon>
        <taxon>Bacillati</taxon>
        <taxon>Bacillota</taxon>
        <taxon>Clostridia</taxon>
        <taxon>Thermoanaerobacterales</taxon>
        <taxon>Thermoanaerobacteraceae</taxon>
        <taxon>Ammonifex</taxon>
    </lineage>
</organism>
<evidence type="ECO:0000256" key="1">
    <source>
        <dbReference type="ARBA" id="ARBA00001946"/>
    </source>
</evidence>
<dbReference type="GO" id="GO:0006564">
    <property type="term" value="P:L-serine biosynthetic process"/>
    <property type="evidence" value="ECO:0007669"/>
    <property type="project" value="UniProtKB-KW"/>
</dbReference>
<keyword evidence="13" id="KW-1185">Reference proteome</keyword>
<name>A0A3D8P5R8_9THEO</name>
<dbReference type="SUPFAM" id="SSF56784">
    <property type="entry name" value="HAD-like"/>
    <property type="match status" value="1"/>
</dbReference>
<evidence type="ECO:0000256" key="8">
    <source>
        <dbReference type="ARBA" id="ARBA00022842"/>
    </source>
</evidence>
<reference evidence="12 13" key="1">
    <citation type="submission" date="2018-08" db="EMBL/GenBank/DDBJ databases">
        <title>Form III RuBisCO-mediated autotrophy in Thermodesulfobium bacteria.</title>
        <authorList>
            <person name="Toshchakov S.V."/>
            <person name="Kublanov I.V."/>
            <person name="Frolov E."/>
            <person name="Bonch-Osmolovskaya E.A."/>
            <person name="Tourova T.P."/>
            <person name="Chernych N.A."/>
            <person name="Lebedinsky A.V."/>
        </authorList>
    </citation>
    <scope>NUCLEOTIDE SEQUENCE [LARGE SCALE GENOMIC DNA]</scope>
    <source>
        <strain evidence="12 13">SR</strain>
    </source>
</reference>
<evidence type="ECO:0000256" key="11">
    <source>
        <dbReference type="ARBA" id="ARBA00048523"/>
    </source>
</evidence>
<keyword evidence="8" id="KW-0460">Magnesium</keyword>
<dbReference type="InterPro" id="IPR023214">
    <property type="entry name" value="HAD_sf"/>
</dbReference>
<accession>A0A3D8P5R8</accession>
<dbReference type="AlphaFoldDB" id="A0A3D8P5R8"/>
<dbReference type="EMBL" id="QSLN01000004">
    <property type="protein sequence ID" value="RDV83652.1"/>
    <property type="molecule type" value="Genomic_DNA"/>
</dbReference>
<dbReference type="OrthoDB" id="25607at2"/>
<dbReference type="InterPro" id="IPR036412">
    <property type="entry name" value="HAD-like_sf"/>
</dbReference>
<comment type="cofactor">
    <cofactor evidence="1">
        <name>Mg(2+)</name>
        <dbReference type="ChEBI" id="CHEBI:18420"/>
    </cofactor>
</comment>
<proteinExistence type="inferred from homology"/>
<evidence type="ECO:0000256" key="5">
    <source>
        <dbReference type="ARBA" id="ARBA00022605"/>
    </source>
</evidence>
<evidence type="ECO:0000256" key="7">
    <source>
        <dbReference type="ARBA" id="ARBA00022801"/>
    </source>
</evidence>
<keyword evidence="5" id="KW-0028">Amino-acid biosynthesis</keyword>
<evidence type="ECO:0000256" key="3">
    <source>
        <dbReference type="ARBA" id="ARBA00009184"/>
    </source>
</evidence>
<keyword evidence="9" id="KW-0718">Serine biosynthesis</keyword>
<comment type="similarity">
    <text evidence="3">Belongs to the HAD-like hydrolase superfamily. SerB family.</text>
</comment>
<dbReference type="Gene3D" id="3.40.50.1000">
    <property type="entry name" value="HAD superfamily/HAD-like"/>
    <property type="match status" value="1"/>
</dbReference>
<comment type="catalytic activity">
    <reaction evidence="11">
        <text>O-phospho-D-serine + H2O = D-serine + phosphate</text>
        <dbReference type="Rhea" id="RHEA:24873"/>
        <dbReference type="ChEBI" id="CHEBI:15377"/>
        <dbReference type="ChEBI" id="CHEBI:35247"/>
        <dbReference type="ChEBI" id="CHEBI:43474"/>
        <dbReference type="ChEBI" id="CHEBI:58680"/>
        <dbReference type="EC" id="3.1.3.3"/>
    </reaction>
</comment>
<dbReference type="GO" id="GO:0036424">
    <property type="term" value="F:L-phosphoserine phosphatase activity"/>
    <property type="evidence" value="ECO:0007669"/>
    <property type="project" value="TreeGrafter"/>
</dbReference>
<dbReference type="EC" id="3.1.3.3" evidence="4"/>
<comment type="caution">
    <text evidence="12">The sequence shown here is derived from an EMBL/GenBank/DDBJ whole genome shotgun (WGS) entry which is preliminary data.</text>
</comment>